<sequence>MFTVELQANCSDAAHAGNGYVLSRIADDRAGAEEIAREELRRQGVPADQIESALANMRHYSAADVVDDLHAPAFTPESGAHDFTLRILES</sequence>
<reference evidence="1 2" key="1">
    <citation type="submission" date="2021-05" db="EMBL/GenBank/DDBJ databases">
        <title>Mycobacterium acidophilum sp. nov., an extremely acid-tolerant member of the genus Mycobacterium.</title>
        <authorList>
            <person name="Xia J."/>
        </authorList>
    </citation>
    <scope>NUCLEOTIDE SEQUENCE [LARGE SCALE GENOMIC DNA]</scope>
    <source>
        <strain evidence="1 2">M1</strain>
    </source>
</reference>
<dbReference type="EMBL" id="JAHCLR010000004">
    <property type="protein sequence ID" value="MBS9532649.1"/>
    <property type="molecule type" value="Genomic_DNA"/>
</dbReference>
<keyword evidence="2" id="KW-1185">Reference proteome</keyword>
<comment type="caution">
    <text evidence="1">The sequence shown here is derived from an EMBL/GenBank/DDBJ whole genome shotgun (WGS) entry which is preliminary data.</text>
</comment>
<evidence type="ECO:0000313" key="1">
    <source>
        <dbReference type="EMBL" id="MBS9532649.1"/>
    </source>
</evidence>
<gene>
    <name evidence="1" type="ORF">KIH27_03500</name>
</gene>
<name>A0ABS5REN1_9MYCO</name>
<protein>
    <submittedName>
        <fullName evidence="1">Uncharacterized protein</fullName>
    </submittedName>
</protein>
<dbReference type="Proteomes" id="UP001519535">
    <property type="component" value="Unassembled WGS sequence"/>
</dbReference>
<accession>A0ABS5REN1</accession>
<evidence type="ECO:0000313" key="2">
    <source>
        <dbReference type="Proteomes" id="UP001519535"/>
    </source>
</evidence>
<dbReference type="RefSeq" id="WP_214091541.1">
    <property type="nucleotide sequence ID" value="NZ_JAHCLR010000004.1"/>
</dbReference>
<organism evidence="1 2">
    <name type="scientific">Mycolicibacter acidiphilus</name>
    <dbReference type="NCBI Taxonomy" id="2835306"/>
    <lineage>
        <taxon>Bacteria</taxon>
        <taxon>Bacillati</taxon>
        <taxon>Actinomycetota</taxon>
        <taxon>Actinomycetes</taxon>
        <taxon>Mycobacteriales</taxon>
        <taxon>Mycobacteriaceae</taxon>
        <taxon>Mycolicibacter</taxon>
    </lineage>
</organism>
<proteinExistence type="predicted"/>